<accession>A0A9N9PK36</accession>
<protein>
    <submittedName>
        <fullName evidence="1">16590_t:CDS:1</fullName>
    </submittedName>
</protein>
<keyword evidence="2" id="KW-1185">Reference proteome</keyword>
<feature type="non-terminal residue" evidence="1">
    <location>
        <position position="1"/>
    </location>
</feature>
<name>A0A9N9PK36_9GLOM</name>
<comment type="caution">
    <text evidence="1">The sequence shown here is derived from an EMBL/GenBank/DDBJ whole genome shotgun (WGS) entry which is preliminary data.</text>
</comment>
<dbReference type="EMBL" id="CAJVPY010064383">
    <property type="protein sequence ID" value="CAG8824131.1"/>
    <property type="molecule type" value="Genomic_DNA"/>
</dbReference>
<gene>
    <name evidence="1" type="ORF">DERYTH_LOCUS27635</name>
</gene>
<feature type="non-terminal residue" evidence="1">
    <location>
        <position position="64"/>
    </location>
</feature>
<evidence type="ECO:0000313" key="2">
    <source>
        <dbReference type="Proteomes" id="UP000789405"/>
    </source>
</evidence>
<dbReference type="Proteomes" id="UP000789405">
    <property type="component" value="Unassembled WGS sequence"/>
</dbReference>
<evidence type="ECO:0000313" key="1">
    <source>
        <dbReference type="EMBL" id="CAG8824131.1"/>
    </source>
</evidence>
<dbReference type="AlphaFoldDB" id="A0A9N9PK36"/>
<sequence length="64" mass="7402">VVSKGVVDKTRMSLGVSRNVDGMYNTEELEFKEINIESKDYNDSDKMLYENWTDQVICAYRNCG</sequence>
<proteinExistence type="predicted"/>
<organism evidence="1 2">
    <name type="scientific">Dentiscutata erythropus</name>
    <dbReference type="NCBI Taxonomy" id="1348616"/>
    <lineage>
        <taxon>Eukaryota</taxon>
        <taxon>Fungi</taxon>
        <taxon>Fungi incertae sedis</taxon>
        <taxon>Mucoromycota</taxon>
        <taxon>Glomeromycotina</taxon>
        <taxon>Glomeromycetes</taxon>
        <taxon>Diversisporales</taxon>
        <taxon>Gigasporaceae</taxon>
        <taxon>Dentiscutata</taxon>
    </lineage>
</organism>
<reference evidence="1" key="1">
    <citation type="submission" date="2021-06" db="EMBL/GenBank/DDBJ databases">
        <authorList>
            <person name="Kallberg Y."/>
            <person name="Tangrot J."/>
            <person name="Rosling A."/>
        </authorList>
    </citation>
    <scope>NUCLEOTIDE SEQUENCE</scope>
    <source>
        <strain evidence="1">MA453B</strain>
    </source>
</reference>